<sequence length="150" mass="17000">MSFEDWCRTLKFNLHLYPLCQGIPLILHALPYDLFLAVVDVIITHDTDIDQCCNAVAQLVIDREEQTIARGFSLRFQKASEYDEKYTRNLQLLSERAFCGCPPNKVSNWVTVQFRHGVRPPTLSEKLCDGKTNLLGQLVKLATTSVGRGT</sequence>
<keyword evidence="3" id="KW-1185">Reference proteome</keyword>
<dbReference type="OrthoDB" id="10320719at2759"/>
<evidence type="ECO:0000259" key="1">
    <source>
        <dbReference type="Pfam" id="PF18996"/>
    </source>
</evidence>
<reference evidence="2" key="2">
    <citation type="submission" date="2015-11" db="EMBL/GenBank/DDBJ databases">
        <authorList>
            <person name="Zhang Y."/>
            <person name="Guo Z."/>
        </authorList>
    </citation>
    <scope>NUCLEOTIDE SEQUENCE</scope>
</reference>
<evidence type="ECO:0000313" key="2">
    <source>
        <dbReference type="EMBL" id="CDS40287.1"/>
    </source>
</evidence>
<reference evidence="2" key="1">
    <citation type="journal article" date="2013" name="Nature">
        <title>The genomes of four tapeworm species reveal adaptations to parasitism.</title>
        <authorList>
            <person name="Tsai I.J."/>
            <person name="Zarowiecki M."/>
            <person name="Holroyd N."/>
            <person name="Garciarrubio A."/>
            <person name="Sanchez-Flores A."/>
            <person name="Brooks K.L."/>
            <person name="Tracey A."/>
            <person name="Bobes R.J."/>
            <person name="Fragoso G."/>
            <person name="Sciutto E."/>
            <person name="Aslett M."/>
            <person name="Beasley H."/>
            <person name="Bennett H.M."/>
            <person name="Cai J."/>
            <person name="Camicia F."/>
            <person name="Clark R."/>
            <person name="Cucher M."/>
            <person name="De Silva N."/>
            <person name="Day T.A."/>
            <person name="Deplazes P."/>
            <person name="Estrada K."/>
            <person name="Fernandez C."/>
            <person name="Holland P.W."/>
            <person name="Hou J."/>
            <person name="Hu S."/>
            <person name="Huckvale T."/>
            <person name="Hung S.S."/>
            <person name="Kamenetzky L."/>
            <person name="Keane J.A."/>
            <person name="Kiss F."/>
            <person name="Koziol U."/>
            <person name="Lambert O."/>
            <person name="Liu K."/>
            <person name="Luo X."/>
            <person name="Luo Y."/>
            <person name="Macchiaroli N."/>
            <person name="Nichol S."/>
            <person name="Paps J."/>
            <person name="Parkinson J."/>
            <person name="Pouchkina-Stantcheva N."/>
            <person name="Riddiford N."/>
            <person name="Rosenzvit M."/>
            <person name="Salinas G."/>
            <person name="Wasmuth J.D."/>
            <person name="Zamanian M."/>
            <person name="Zheng Y."/>
            <person name="Cai X."/>
            <person name="Soberon X."/>
            <person name="Olson P.D."/>
            <person name="Laclette J.P."/>
            <person name="Brehm K."/>
            <person name="Berriman M."/>
            <person name="Garciarrubio A."/>
            <person name="Bobes R.J."/>
            <person name="Fragoso G."/>
            <person name="Sanchez-Flores A."/>
            <person name="Estrada K."/>
            <person name="Cevallos M.A."/>
            <person name="Morett E."/>
            <person name="Gonzalez V."/>
            <person name="Portillo T."/>
            <person name="Ochoa-Leyva A."/>
            <person name="Jose M.V."/>
            <person name="Sciutto E."/>
            <person name="Landa A."/>
            <person name="Jimenez L."/>
            <person name="Valdes V."/>
            <person name="Carrero J.C."/>
            <person name="Larralde C."/>
            <person name="Morales-Montor J."/>
            <person name="Limon-Lason J."/>
            <person name="Soberon X."/>
            <person name="Laclette J.P."/>
        </authorList>
    </citation>
    <scope>NUCLEOTIDE SEQUENCE [LARGE SCALE GENOMIC DNA]</scope>
</reference>
<proteinExistence type="predicted"/>
<dbReference type="EMBL" id="LN902841">
    <property type="protein sequence ID" value="CDS40287.1"/>
    <property type="molecule type" value="Genomic_DNA"/>
</dbReference>
<evidence type="ECO:0000313" key="3">
    <source>
        <dbReference type="Proteomes" id="UP000017246"/>
    </source>
</evidence>
<dbReference type="Pfam" id="PF18996">
    <property type="entry name" value="DUF5726"/>
    <property type="match status" value="1"/>
</dbReference>
<name>A0A068YAJ1_ECHMU</name>
<gene>
    <name evidence="2" type="ORF">EmuJ_000786100</name>
</gene>
<protein>
    <submittedName>
        <fullName evidence="2">Expressed conserved protein</fullName>
    </submittedName>
</protein>
<accession>A0A068YAJ1</accession>
<dbReference type="Proteomes" id="UP000017246">
    <property type="component" value="Unassembled WGS sequence"/>
</dbReference>
<dbReference type="OMA" id="HLYPLCQ"/>
<dbReference type="AlphaFoldDB" id="A0A068YAJ1"/>
<feature type="domain" description="DUF5726" evidence="1">
    <location>
        <begin position="1"/>
        <end position="90"/>
    </location>
</feature>
<dbReference type="InterPro" id="IPR043784">
    <property type="entry name" value="DUF5726"/>
</dbReference>
<organism evidence="2 3">
    <name type="scientific">Echinococcus multilocularis</name>
    <name type="common">Fox tapeworm</name>
    <dbReference type="NCBI Taxonomy" id="6211"/>
    <lineage>
        <taxon>Eukaryota</taxon>
        <taxon>Metazoa</taxon>
        <taxon>Spiralia</taxon>
        <taxon>Lophotrochozoa</taxon>
        <taxon>Platyhelminthes</taxon>
        <taxon>Cestoda</taxon>
        <taxon>Eucestoda</taxon>
        <taxon>Cyclophyllidea</taxon>
        <taxon>Taeniidae</taxon>
        <taxon>Echinococcus</taxon>
    </lineage>
</organism>